<evidence type="ECO:0000256" key="2">
    <source>
        <dbReference type="SAM" id="Phobius"/>
    </source>
</evidence>
<keyword evidence="2" id="KW-0472">Membrane</keyword>
<evidence type="ECO:0000313" key="3">
    <source>
        <dbReference type="Proteomes" id="UP000694941"/>
    </source>
</evidence>
<evidence type="ECO:0000256" key="1">
    <source>
        <dbReference type="SAM" id="MobiDB-lite"/>
    </source>
</evidence>
<gene>
    <name evidence="4" type="primary">LOC111083388</name>
</gene>
<evidence type="ECO:0000313" key="4">
    <source>
        <dbReference type="RefSeq" id="XP_022235596.1"/>
    </source>
</evidence>
<reference evidence="4" key="1">
    <citation type="submission" date="2025-08" db="UniProtKB">
        <authorList>
            <consortium name="RefSeq"/>
        </authorList>
    </citation>
    <scope>IDENTIFICATION</scope>
    <source>
        <tissue evidence="4">Muscle</tissue>
    </source>
</reference>
<keyword evidence="2" id="KW-0812">Transmembrane</keyword>
<feature type="non-terminal residue" evidence="4">
    <location>
        <position position="1"/>
    </location>
</feature>
<dbReference type="Proteomes" id="UP000694941">
    <property type="component" value="Unplaced"/>
</dbReference>
<dbReference type="GeneID" id="111083388"/>
<proteinExistence type="predicted"/>
<dbReference type="RefSeq" id="XP_022235596.1">
    <property type="nucleotide sequence ID" value="XM_022379888.1"/>
</dbReference>
<accession>A0ABM1RW41</accession>
<feature type="transmembrane region" description="Helical" evidence="2">
    <location>
        <begin position="6"/>
        <end position="29"/>
    </location>
</feature>
<organism evidence="3 4">
    <name type="scientific">Limulus polyphemus</name>
    <name type="common">Atlantic horseshoe crab</name>
    <dbReference type="NCBI Taxonomy" id="6850"/>
    <lineage>
        <taxon>Eukaryota</taxon>
        <taxon>Metazoa</taxon>
        <taxon>Ecdysozoa</taxon>
        <taxon>Arthropoda</taxon>
        <taxon>Chelicerata</taxon>
        <taxon>Merostomata</taxon>
        <taxon>Xiphosura</taxon>
        <taxon>Limulidae</taxon>
        <taxon>Limulus</taxon>
    </lineage>
</organism>
<feature type="region of interest" description="Disordered" evidence="1">
    <location>
        <begin position="66"/>
        <end position="97"/>
    </location>
</feature>
<sequence>KIPMLVTLAGIIGGIVLIISITCIVVICLRRSSKNKKPQNQPCKWNKNLPPDGDCCDESDYKAEVKTVSSSSNSEHEKDWSSKNHTDQPERDRGFDNFSMDDKDHFHSFKLCPIKDQRRMDPNKDVGIPLSKPNGPEVVMSPIFGTSYPGYYPELVSCTQNSTGKSYLQSTFFLNKTLDTHV</sequence>
<keyword evidence="2" id="KW-1133">Transmembrane helix</keyword>
<name>A0ABM1RW41_LIMPO</name>
<protein>
    <submittedName>
        <fullName evidence="4">Uncharacterized protein LOC111083388</fullName>
    </submittedName>
</protein>
<feature type="region of interest" description="Disordered" evidence="1">
    <location>
        <begin position="35"/>
        <end position="54"/>
    </location>
</feature>
<feature type="compositionally biased region" description="Basic and acidic residues" evidence="1">
    <location>
        <begin position="74"/>
        <end position="97"/>
    </location>
</feature>
<keyword evidence="3" id="KW-1185">Reference proteome</keyword>